<feature type="compositionally biased region" description="Low complexity" evidence="1">
    <location>
        <begin position="1"/>
        <end position="24"/>
    </location>
</feature>
<dbReference type="Proteomes" id="UP000696485">
    <property type="component" value="Unassembled WGS sequence"/>
</dbReference>
<evidence type="ECO:0000256" key="1">
    <source>
        <dbReference type="SAM" id="MobiDB-lite"/>
    </source>
</evidence>
<accession>A0A9P5SLV9</accession>
<feature type="region of interest" description="Disordered" evidence="1">
    <location>
        <begin position="1"/>
        <end position="50"/>
    </location>
</feature>
<protein>
    <submittedName>
        <fullName evidence="2">Uncharacterized protein</fullName>
    </submittedName>
</protein>
<comment type="caution">
    <text evidence="2">The sequence shown here is derived from an EMBL/GenBank/DDBJ whole genome shotgun (WGS) entry which is preliminary data.</text>
</comment>
<evidence type="ECO:0000313" key="3">
    <source>
        <dbReference type="Proteomes" id="UP000696485"/>
    </source>
</evidence>
<name>A0A9P5SLV9_9FUNG</name>
<keyword evidence="3" id="KW-1185">Reference proteome</keyword>
<dbReference type="AlphaFoldDB" id="A0A9P5SLV9"/>
<organism evidence="2 3">
    <name type="scientific">Podila minutissima</name>
    <dbReference type="NCBI Taxonomy" id="64525"/>
    <lineage>
        <taxon>Eukaryota</taxon>
        <taxon>Fungi</taxon>
        <taxon>Fungi incertae sedis</taxon>
        <taxon>Mucoromycota</taxon>
        <taxon>Mortierellomycotina</taxon>
        <taxon>Mortierellomycetes</taxon>
        <taxon>Mortierellales</taxon>
        <taxon>Mortierellaceae</taxon>
        <taxon>Podila</taxon>
    </lineage>
</organism>
<sequence>MMHMHPLQHPHQQQQAQQALQAPHSHQHSVHPYQHDQDSGPPSCSSDSALSGLTHQELVEFFKAGQALQRMSQDDGVRPWKQDNGRMILPNKIVLGERVFQCVGGEYKCVVEPNNAVSSKAPGEDDGWSR</sequence>
<evidence type="ECO:0000313" key="2">
    <source>
        <dbReference type="EMBL" id="KAF9330793.1"/>
    </source>
</evidence>
<dbReference type="EMBL" id="JAAAUY010000369">
    <property type="protein sequence ID" value="KAF9330793.1"/>
    <property type="molecule type" value="Genomic_DNA"/>
</dbReference>
<proteinExistence type="predicted"/>
<reference evidence="2" key="1">
    <citation type="journal article" date="2020" name="Fungal Divers.">
        <title>Resolving the Mortierellaceae phylogeny through synthesis of multi-gene phylogenetics and phylogenomics.</title>
        <authorList>
            <person name="Vandepol N."/>
            <person name="Liber J."/>
            <person name="Desiro A."/>
            <person name="Na H."/>
            <person name="Kennedy M."/>
            <person name="Barry K."/>
            <person name="Grigoriev I.V."/>
            <person name="Miller A.N."/>
            <person name="O'Donnell K."/>
            <person name="Stajich J.E."/>
            <person name="Bonito G."/>
        </authorList>
    </citation>
    <scope>NUCLEOTIDE SEQUENCE</scope>
    <source>
        <strain evidence="2">NVP1</strain>
    </source>
</reference>
<gene>
    <name evidence="2" type="ORF">BG006_006254</name>
</gene>
<feature type="compositionally biased region" description="Polar residues" evidence="1">
    <location>
        <begin position="40"/>
        <end position="50"/>
    </location>
</feature>